<dbReference type="KEGG" id="llo:LLO_1083"/>
<gene>
    <name evidence="1" type="ordered locus">LLO_1083</name>
</gene>
<dbReference type="RefSeq" id="WP_003632238.1">
    <property type="nucleotide sequence ID" value="NC_013861.1"/>
</dbReference>
<keyword evidence="2" id="KW-1185">Reference proteome</keyword>
<dbReference type="OrthoDB" id="5653292at2"/>
<evidence type="ECO:0000313" key="1">
    <source>
        <dbReference type="EMBL" id="CBJ11435.1"/>
    </source>
</evidence>
<accession>D3HRA8</accession>
<evidence type="ECO:0000313" key="2">
    <source>
        <dbReference type="Proteomes" id="UP000001060"/>
    </source>
</evidence>
<organism evidence="1 2">
    <name type="scientific">Legionella longbeachae serogroup 1 (strain NSW150)</name>
    <dbReference type="NCBI Taxonomy" id="661367"/>
    <lineage>
        <taxon>Bacteria</taxon>
        <taxon>Pseudomonadati</taxon>
        <taxon>Pseudomonadota</taxon>
        <taxon>Gammaproteobacteria</taxon>
        <taxon>Legionellales</taxon>
        <taxon>Legionellaceae</taxon>
        <taxon>Legionella</taxon>
    </lineage>
</organism>
<dbReference type="AlphaFoldDB" id="D3HRA8"/>
<sequence>MKKQYFIIKVFIALWATLAIAVAYAEKPLWTFTPLTPTQKEVLNTGTETIIYTVTNQSTKKHQLVLKPQRGISQAAPCFLGPKNSANSTCTLTLKLTGNKLPIDGISKGPILCQAYPDGKTPNSNQCYQPSQKDSLKITVFYLKSNGSSCTNGLECQTNACIPATHTCNFCTQNNECAPGNICTSQGFCITPNGGACSTDAGCIIGSICSSGKCLAPNGAICSSDSACQSSQCISGKCRGRGNGASCSTNATCQSNFCSSGVCTPLSTDQPCSSNAQCQSGYCSPQGTCAIPNTGASCTSNAFCQSNICSGNTCLAPGSCAADSDCPNSEHCDMTTHICVAVCVPRTCVNQGVHCGSIGDGCGGILNCGVCPVGQICSAGVCGPSACIPETCAQLGAQCGIQTDGCGGLLDCGTCTAPQSCGGGGVASQCG</sequence>
<dbReference type="HOGENOM" id="CLU_635835_0_0_6"/>
<dbReference type="GeneID" id="40925310"/>
<evidence type="ECO:0008006" key="3">
    <source>
        <dbReference type="Google" id="ProtNLM"/>
    </source>
</evidence>
<dbReference type="eggNOG" id="COG4447">
    <property type="taxonomic scope" value="Bacteria"/>
</dbReference>
<dbReference type="Proteomes" id="UP000001060">
    <property type="component" value="Chromosome"/>
</dbReference>
<protein>
    <recommendedName>
        <fullName evidence="3">Transmembrane protein</fullName>
    </recommendedName>
</protein>
<name>D3HRA8_LEGLN</name>
<dbReference type="STRING" id="661367.LLO_1083"/>
<dbReference type="EMBL" id="FN650140">
    <property type="protein sequence ID" value="CBJ11435.1"/>
    <property type="molecule type" value="Genomic_DNA"/>
</dbReference>
<proteinExistence type="predicted"/>
<reference evidence="1 2" key="1">
    <citation type="journal article" date="2010" name="PLoS Genet.">
        <title>Analysis of the Legionella longbeachae genome and transcriptome uncovers unique strategies to cause Legionnaires' disease.</title>
        <authorList>
            <person name="Cazalet C."/>
            <person name="Gomez-Valero L."/>
            <person name="Rusniok C."/>
            <person name="Lomma M."/>
            <person name="Dervins-Ravault D."/>
            <person name="Newton H."/>
            <person name="Sansom F."/>
            <person name="Jarraud S."/>
            <person name="Zidane N."/>
            <person name="Ma L."/>
            <person name="Bouchier C."/>
            <person name="Etienne J."/>
            <person name="Hartland E."/>
            <person name="Buchrieser C."/>
        </authorList>
    </citation>
    <scope>NUCLEOTIDE SEQUENCE [LARGE SCALE GENOMIC DNA]</scope>
    <source>
        <strain evidence="1 2">NSW150</strain>
    </source>
</reference>